<name>A0A2U2J7S1_9FLAO</name>
<proteinExistence type="predicted"/>
<dbReference type="InterPro" id="IPR006175">
    <property type="entry name" value="YjgF/YER057c/UK114"/>
</dbReference>
<dbReference type="OrthoDB" id="9799840at2"/>
<dbReference type="Proteomes" id="UP000245670">
    <property type="component" value="Unassembled WGS sequence"/>
</dbReference>
<dbReference type="PANTHER" id="PTHR43857:SF1">
    <property type="entry name" value="YJGH FAMILY PROTEIN"/>
    <property type="match status" value="1"/>
</dbReference>
<protein>
    <recommendedName>
        <fullName evidence="3">RidA family protein</fullName>
    </recommendedName>
</protein>
<comment type="caution">
    <text evidence="1">The sequence shown here is derived from an EMBL/GenBank/DDBJ whole genome shotgun (WGS) entry which is preliminary data.</text>
</comment>
<evidence type="ECO:0000313" key="1">
    <source>
        <dbReference type="EMBL" id="PWG04386.1"/>
    </source>
</evidence>
<dbReference type="EMBL" id="QFFG01000006">
    <property type="protein sequence ID" value="PWG04386.1"/>
    <property type="molecule type" value="Genomic_DNA"/>
</dbReference>
<dbReference type="SUPFAM" id="SSF55298">
    <property type="entry name" value="YjgF-like"/>
    <property type="match status" value="1"/>
</dbReference>
<dbReference type="PANTHER" id="PTHR43857">
    <property type="entry name" value="BLR7761 PROTEIN"/>
    <property type="match status" value="1"/>
</dbReference>
<dbReference type="Pfam" id="PF01042">
    <property type="entry name" value="Ribonuc_L-PSP"/>
    <property type="match status" value="1"/>
</dbReference>
<gene>
    <name evidence="1" type="ORF">DIS07_13355</name>
</gene>
<sequence length="126" mass="14137">MSRKLISSGSTFEKEMGYSRAVVEGDWVFVSGTTGFNYETMTIEEDVAAQTEQCFKNIKSVLEQAGSSIDKIVRVTYILRKASDFELCWPVLKKYLGDVRPAATMFSAGLFDEKMKIEIQVTALNN</sequence>
<evidence type="ECO:0000313" key="2">
    <source>
        <dbReference type="Proteomes" id="UP000245670"/>
    </source>
</evidence>
<dbReference type="Gene3D" id="3.30.1330.40">
    <property type="entry name" value="RutC-like"/>
    <property type="match status" value="1"/>
</dbReference>
<organism evidence="1 2">
    <name type="scientific">Polaribacter aquimarinus</name>
    <dbReference type="NCBI Taxonomy" id="2100726"/>
    <lineage>
        <taxon>Bacteria</taxon>
        <taxon>Pseudomonadati</taxon>
        <taxon>Bacteroidota</taxon>
        <taxon>Flavobacteriia</taxon>
        <taxon>Flavobacteriales</taxon>
        <taxon>Flavobacteriaceae</taxon>
    </lineage>
</organism>
<dbReference type="InterPro" id="IPR035959">
    <property type="entry name" value="RutC-like_sf"/>
</dbReference>
<keyword evidence="2" id="KW-1185">Reference proteome</keyword>
<reference evidence="1 2" key="1">
    <citation type="submission" date="2018-05" db="EMBL/GenBank/DDBJ databases">
        <title>Polaribacter aquimarinus sp. nov., isolated from sediment in a sediment of sea.</title>
        <authorList>
            <person name="Lu D."/>
        </authorList>
    </citation>
    <scope>NUCLEOTIDE SEQUENCE [LARGE SCALE GENOMIC DNA]</scope>
    <source>
        <strain evidence="1 2">ZY113</strain>
    </source>
</reference>
<dbReference type="AlphaFoldDB" id="A0A2U2J7S1"/>
<dbReference type="RefSeq" id="WP_109405756.1">
    <property type="nucleotide sequence ID" value="NZ_QFFG01000006.1"/>
</dbReference>
<dbReference type="CDD" id="cd06154">
    <property type="entry name" value="YjgF_YER057c_UK114_like_6"/>
    <property type="match status" value="1"/>
</dbReference>
<accession>A0A2U2J7S1</accession>
<evidence type="ECO:0008006" key="3">
    <source>
        <dbReference type="Google" id="ProtNLM"/>
    </source>
</evidence>